<name>A0A6J8AYY0_MYTCO</name>
<dbReference type="SUPFAM" id="SSF52540">
    <property type="entry name" value="P-loop containing nucleoside triphosphate hydrolases"/>
    <property type="match status" value="1"/>
</dbReference>
<evidence type="ECO:0000256" key="1">
    <source>
        <dbReference type="ARBA" id="ARBA00022737"/>
    </source>
</evidence>
<keyword evidence="1" id="KW-0677">Repeat</keyword>
<dbReference type="Gene3D" id="1.25.40.20">
    <property type="entry name" value="Ankyrin repeat-containing domain"/>
    <property type="match status" value="3"/>
</dbReference>
<protein>
    <recommendedName>
        <fullName evidence="4">Novel STAND NTPase 3 domain-containing protein</fullName>
    </recommendedName>
</protein>
<dbReference type="Pfam" id="PF20720">
    <property type="entry name" value="nSTAND3"/>
    <property type="match status" value="1"/>
</dbReference>
<dbReference type="PANTHER" id="PTHR24126">
    <property type="entry name" value="ANKYRIN REPEAT, PH AND SEC7 DOMAIN CONTAINING PROTEIN SECG-RELATED"/>
    <property type="match status" value="1"/>
</dbReference>
<dbReference type="OrthoDB" id="194358at2759"/>
<feature type="repeat" description="ANK" evidence="3">
    <location>
        <begin position="377"/>
        <end position="409"/>
    </location>
</feature>
<dbReference type="InterPro" id="IPR002110">
    <property type="entry name" value="Ankyrin_rpt"/>
</dbReference>
<evidence type="ECO:0000256" key="3">
    <source>
        <dbReference type="PROSITE-ProRule" id="PRU00023"/>
    </source>
</evidence>
<organism evidence="5 6">
    <name type="scientific">Mytilus coruscus</name>
    <name type="common">Sea mussel</name>
    <dbReference type="NCBI Taxonomy" id="42192"/>
    <lineage>
        <taxon>Eukaryota</taxon>
        <taxon>Metazoa</taxon>
        <taxon>Spiralia</taxon>
        <taxon>Lophotrochozoa</taxon>
        <taxon>Mollusca</taxon>
        <taxon>Bivalvia</taxon>
        <taxon>Autobranchia</taxon>
        <taxon>Pteriomorphia</taxon>
        <taxon>Mytilida</taxon>
        <taxon>Mytiloidea</taxon>
        <taxon>Mytilidae</taxon>
        <taxon>Mytilinae</taxon>
        <taxon>Mytilus</taxon>
    </lineage>
</organism>
<reference evidence="5 6" key="1">
    <citation type="submission" date="2020-06" db="EMBL/GenBank/DDBJ databases">
        <authorList>
            <person name="Li R."/>
            <person name="Bekaert M."/>
        </authorList>
    </citation>
    <scope>NUCLEOTIDE SEQUENCE [LARGE SCALE GENOMIC DNA]</scope>
    <source>
        <strain evidence="6">wild</strain>
    </source>
</reference>
<gene>
    <name evidence="5" type="ORF">MCOR_13165</name>
</gene>
<dbReference type="PROSITE" id="PS50297">
    <property type="entry name" value="ANK_REP_REGION"/>
    <property type="match status" value="7"/>
</dbReference>
<dbReference type="InterPro" id="IPR036770">
    <property type="entry name" value="Ankyrin_rpt-contain_sf"/>
</dbReference>
<feature type="repeat" description="ANK" evidence="3">
    <location>
        <begin position="476"/>
        <end position="508"/>
    </location>
</feature>
<dbReference type="InterPro" id="IPR049050">
    <property type="entry name" value="nSTAND3"/>
</dbReference>
<accession>A0A6J8AYY0</accession>
<dbReference type="AlphaFoldDB" id="A0A6J8AYY0"/>
<dbReference type="SUPFAM" id="SSF48403">
    <property type="entry name" value="Ankyrin repeat"/>
    <property type="match status" value="1"/>
</dbReference>
<feature type="repeat" description="ANK" evidence="3">
    <location>
        <begin position="443"/>
        <end position="475"/>
    </location>
</feature>
<dbReference type="InterPro" id="IPR027417">
    <property type="entry name" value="P-loop_NTPase"/>
</dbReference>
<evidence type="ECO:0000313" key="6">
    <source>
        <dbReference type="Proteomes" id="UP000507470"/>
    </source>
</evidence>
<feature type="repeat" description="ANK" evidence="3">
    <location>
        <begin position="410"/>
        <end position="442"/>
    </location>
</feature>
<evidence type="ECO:0000256" key="2">
    <source>
        <dbReference type="ARBA" id="ARBA00023043"/>
    </source>
</evidence>
<proteinExistence type="predicted"/>
<keyword evidence="6" id="KW-1185">Reference proteome</keyword>
<evidence type="ECO:0000259" key="4">
    <source>
        <dbReference type="Pfam" id="PF20720"/>
    </source>
</evidence>
<sequence>MEREMKIIKTSQEDPVPPNVRANIKEILESWKDTDDKMFIDTRAAQQVLKCIKENSCVTISASSGAGKTATLRHVALQMAENEYDVLPVTYPDEIKNEINIWTPVIDHLKTVLETNLTKTIVACRLQVYKDEKFECLSVFKSCVCNILSENMCLLKTEKDSIAKLYLKEKASDISQYHDLYDCFPLLCKLYHDNPNREVANFFQNPFSVYEAEIDKLLEKGYHTKYCALALCVVLNNNLKEEMLIEKVNEETRTIIENICAACKLDRGTSRTILLDELDSLTHTFIKKEGNVYKTIHGKIFDILAYYFAKKIKYCLIQNADSGVIKERFLLERNDDMEQFITVVPKKYHQIYMQRMCDDWSKGKWFCNHGVDADNCSDQSPVSTACAHGHIEVVKLLLDNGADFNHRDDQNQSCVMNASEHGHTEVVKLLLEKGADFNQCDYRRPSSLMKFCKHGHTDIVKMLLDRGADCHSCDKRGRTSIMKACANGHTKIVKMLLDNAADCHKCNKYRGVDFNKRDNLDYSPVMIACEAGHAEIIKILLDNGADYKYVSSWGQSPVMEACIRGHTEIIKMLLDKGEDLNTCNSDGESLVMVACKRGRTEIVKMLLGRGADCNRLDNKGQSPLMKASEYGHTEIINLLQDTGGAV</sequence>
<dbReference type="PANTHER" id="PTHR24126:SF14">
    <property type="entry name" value="ANK_REP_REGION DOMAIN-CONTAINING PROTEIN"/>
    <property type="match status" value="1"/>
</dbReference>
<dbReference type="PROSITE" id="PS50088">
    <property type="entry name" value="ANK_REPEAT"/>
    <property type="match status" value="8"/>
</dbReference>
<feature type="repeat" description="ANK" evidence="3">
    <location>
        <begin position="619"/>
        <end position="646"/>
    </location>
</feature>
<dbReference type="Pfam" id="PF12796">
    <property type="entry name" value="Ank_2"/>
    <property type="match status" value="2"/>
</dbReference>
<dbReference type="EMBL" id="CACVKT020002214">
    <property type="protein sequence ID" value="CAC5376567.1"/>
    <property type="molecule type" value="Genomic_DNA"/>
</dbReference>
<dbReference type="Pfam" id="PF13637">
    <property type="entry name" value="Ank_4"/>
    <property type="match status" value="1"/>
</dbReference>
<feature type="repeat" description="ANK" evidence="3">
    <location>
        <begin position="520"/>
        <end position="552"/>
    </location>
</feature>
<feature type="repeat" description="ANK" evidence="3">
    <location>
        <begin position="553"/>
        <end position="585"/>
    </location>
</feature>
<dbReference type="SMART" id="SM00248">
    <property type="entry name" value="ANK"/>
    <property type="match status" value="8"/>
</dbReference>
<keyword evidence="2 3" id="KW-0040">ANK repeat</keyword>
<evidence type="ECO:0000313" key="5">
    <source>
        <dbReference type="EMBL" id="CAC5376567.1"/>
    </source>
</evidence>
<feature type="repeat" description="ANK" evidence="3">
    <location>
        <begin position="586"/>
        <end position="618"/>
    </location>
</feature>
<feature type="domain" description="Novel STAND NTPase 3" evidence="4">
    <location>
        <begin position="39"/>
        <end position="98"/>
    </location>
</feature>
<dbReference type="Proteomes" id="UP000507470">
    <property type="component" value="Unassembled WGS sequence"/>
</dbReference>
<dbReference type="Pfam" id="PF00023">
    <property type="entry name" value="Ank"/>
    <property type="match status" value="1"/>
</dbReference>